<keyword evidence="4" id="KW-1185">Reference proteome</keyword>
<dbReference type="InterPro" id="IPR021109">
    <property type="entry name" value="Peptidase_aspartic_dom_sf"/>
</dbReference>
<dbReference type="CDD" id="cd05483">
    <property type="entry name" value="retropepsin_like_bacteria"/>
    <property type="match status" value="1"/>
</dbReference>
<name>A0A517NZL0_9BACT</name>
<dbReference type="Gene3D" id="2.40.70.10">
    <property type="entry name" value="Acid Proteases"/>
    <property type="match status" value="1"/>
</dbReference>
<dbReference type="PROSITE" id="PS51318">
    <property type="entry name" value="TAT"/>
    <property type="match status" value="1"/>
</dbReference>
<sequence length="365" mass="39265" precursor="true">MLDASRRRFLLAAALIGLSPASASWGQNAAAAKYSDDVVKKAEQILKEAGLRRNGKSYSAINTTGVSRALSGLSRQRRQLGLVYKDWKTANGQLAALQQQLKRLNVQDGELNLQLARVAGIDVSADNRIVALINAGRIKSKLITGQIEEARKMVAAKRDSLGQSEAAYADMVMAIRKDFDAVGKNLSNSLVVPQVKIALGVMQRNFDMPAPAEITSISVLSPLEKRIAKVEQEVFSELIPLEVRNGGSLFIDVVVGNKTMRMVVDSGATLVTLPADKAAELGIQVPADAPELRLVMANGSEIAAKAVILPRVRIGEFEAHNVRAAILHASANGAEPLLGMSYLGNFKFEINTSDKTLKMLRVAAE</sequence>
<evidence type="ECO:0008006" key="5">
    <source>
        <dbReference type="Google" id="ProtNLM"/>
    </source>
</evidence>
<keyword evidence="1" id="KW-0175">Coiled coil</keyword>
<evidence type="ECO:0000256" key="2">
    <source>
        <dbReference type="SAM" id="SignalP"/>
    </source>
</evidence>
<dbReference type="SUPFAM" id="SSF50630">
    <property type="entry name" value="Acid proteases"/>
    <property type="match status" value="1"/>
</dbReference>
<organism evidence="3 4">
    <name type="scientific">Stieleria marina</name>
    <dbReference type="NCBI Taxonomy" id="1930275"/>
    <lineage>
        <taxon>Bacteria</taxon>
        <taxon>Pseudomonadati</taxon>
        <taxon>Planctomycetota</taxon>
        <taxon>Planctomycetia</taxon>
        <taxon>Pirellulales</taxon>
        <taxon>Pirellulaceae</taxon>
        <taxon>Stieleria</taxon>
    </lineage>
</organism>
<dbReference type="InterPro" id="IPR011969">
    <property type="entry name" value="Clan_AA_Asp_peptidase_C"/>
</dbReference>
<dbReference type="InterPro" id="IPR006311">
    <property type="entry name" value="TAT_signal"/>
</dbReference>
<feature type="chain" id="PRO_5022114373" description="Retroviral aspartyl protease" evidence="2">
    <location>
        <begin position="24"/>
        <end position="365"/>
    </location>
</feature>
<proteinExistence type="predicted"/>
<accession>A0A517NZL0</accession>
<keyword evidence="2" id="KW-0732">Signal</keyword>
<reference evidence="3 4" key="1">
    <citation type="submission" date="2019-02" db="EMBL/GenBank/DDBJ databases">
        <title>Deep-cultivation of Planctomycetes and their phenomic and genomic characterization uncovers novel biology.</title>
        <authorList>
            <person name="Wiegand S."/>
            <person name="Jogler M."/>
            <person name="Boedeker C."/>
            <person name="Pinto D."/>
            <person name="Vollmers J."/>
            <person name="Rivas-Marin E."/>
            <person name="Kohn T."/>
            <person name="Peeters S.H."/>
            <person name="Heuer A."/>
            <person name="Rast P."/>
            <person name="Oberbeckmann S."/>
            <person name="Bunk B."/>
            <person name="Jeske O."/>
            <person name="Meyerdierks A."/>
            <person name="Storesund J.E."/>
            <person name="Kallscheuer N."/>
            <person name="Luecker S."/>
            <person name="Lage O.M."/>
            <person name="Pohl T."/>
            <person name="Merkel B.J."/>
            <person name="Hornburger P."/>
            <person name="Mueller R.-W."/>
            <person name="Bruemmer F."/>
            <person name="Labrenz M."/>
            <person name="Spormann A.M."/>
            <person name="Op den Camp H."/>
            <person name="Overmann J."/>
            <person name="Amann R."/>
            <person name="Jetten M.S.M."/>
            <person name="Mascher T."/>
            <person name="Medema M.H."/>
            <person name="Devos D.P."/>
            <person name="Kaster A.-K."/>
            <person name="Ovreas L."/>
            <person name="Rohde M."/>
            <person name="Galperin M.Y."/>
            <person name="Jogler C."/>
        </authorList>
    </citation>
    <scope>NUCLEOTIDE SEQUENCE [LARGE SCALE GENOMIC DNA]</scope>
    <source>
        <strain evidence="3 4">K23_9</strain>
    </source>
</reference>
<dbReference type="Pfam" id="PF13975">
    <property type="entry name" value="gag-asp_proteas"/>
    <property type="match status" value="1"/>
</dbReference>
<feature type="coiled-coil region" evidence="1">
    <location>
        <begin position="87"/>
        <end position="114"/>
    </location>
</feature>
<dbReference type="AlphaFoldDB" id="A0A517NZL0"/>
<protein>
    <recommendedName>
        <fullName evidence="5">Retroviral aspartyl protease</fullName>
    </recommendedName>
</protein>
<dbReference type="EMBL" id="CP036526">
    <property type="protein sequence ID" value="QDT12570.1"/>
    <property type="molecule type" value="Genomic_DNA"/>
</dbReference>
<evidence type="ECO:0000256" key="1">
    <source>
        <dbReference type="SAM" id="Coils"/>
    </source>
</evidence>
<gene>
    <name evidence="3" type="ORF">K239x_45800</name>
</gene>
<feature type="signal peptide" evidence="2">
    <location>
        <begin position="1"/>
        <end position="23"/>
    </location>
</feature>
<dbReference type="NCBIfam" id="TIGR02281">
    <property type="entry name" value="clan_AA_DTGA"/>
    <property type="match status" value="1"/>
</dbReference>
<evidence type="ECO:0000313" key="3">
    <source>
        <dbReference type="EMBL" id="QDT12570.1"/>
    </source>
</evidence>
<dbReference type="Proteomes" id="UP000319817">
    <property type="component" value="Chromosome"/>
</dbReference>
<dbReference type="InterPro" id="IPR034122">
    <property type="entry name" value="Retropepsin-like_bacterial"/>
</dbReference>
<evidence type="ECO:0000313" key="4">
    <source>
        <dbReference type="Proteomes" id="UP000319817"/>
    </source>
</evidence>